<dbReference type="PANTHER" id="PTHR22884">
    <property type="entry name" value="SET DOMAIN PROTEINS"/>
    <property type="match status" value="1"/>
</dbReference>
<evidence type="ECO:0000313" key="24">
    <source>
        <dbReference type="Ensembl" id="ENSEBUP00000010301.1"/>
    </source>
</evidence>
<dbReference type="OMA" id="CRGNERI"/>
<keyword evidence="8" id="KW-0479">Metal-binding</keyword>
<evidence type="ECO:0000259" key="23">
    <source>
        <dbReference type="PROSITE" id="PS51215"/>
    </source>
</evidence>
<evidence type="ECO:0000256" key="13">
    <source>
        <dbReference type="ARBA" id="ARBA00023015"/>
    </source>
</evidence>
<keyword evidence="7" id="KW-0949">S-adenosyl-L-methionine</keyword>
<dbReference type="CDD" id="cd15566">
    <property type="entry name" value="PHD3_NSD"/>
    <property type="match status" value="1"/>
</dbReference>
<dbReference type="GO" id="GO:0005634">
    <property type="term" value="C:nucleus"/>
    <property type="evidence" value="ECO:0007669"/>
    <property type="project" value="UniProtKB-SubCell"/>
</dbReference>
<dbReference type="Pfam" id="PF17982">
    <property type="entry name" value="C5HCH"/>
    <property type="match status" value="1"/>
</dbReference>
<keyword evidence="10 16" id="KW-0863">Zinc-finger</keyword>
<dbReference type="CDD" id="cd19173">
    <property type="entry name" value="SET_NSD"/>
    <property type="match status" value="1"/>
</dbReference>
<evidence type="ECO:0000259" key="19">
    <source>
        <dbReference type="PROSITE" id="PS50016"/>
    </source>
</evidence>
<keyword evidence="17" id="KW-0175">Coiled coil</keyword>
<dbReference type="SMART" id="SM00293">
    <property type="entry name" value="PWWP"/>
    <property type="match status" value="2"/>
</dbReference>
<keyword evidence="14" id="KW-0804">Transcription</keyword>
<dbReference type="Pfam" id="PF17907">
    <property type="entry name" value="AWS"/>
    <property type="match status" value="1"/>
</dbReference>
<dbReference type="GO" id="GO:0005694">
    <property type="term" value="C:chromosome"/>
    <property type="evidence" value="ECO:0007669"/>
    <property type="project" value="UniProtKB-SubCell"/>
</dbReference>
<evidence type="ECO:0000256" key="12">
    <source>
        <dbReference type="ARBA" id="ARBA00022853"/>
    </source>
</evidence>
<feature type="region of interest" description="Disordered" evidence="18">
    <location>
        <begin position="51"/>
        <end position="98"/>
    </location>
</feature>
<dbReference type="InterPro" id="IPR013083">
    <property type="entry name" value="Znf_RING/FYVE/PHD"/>
</dbReference>
<proteinExistence type="predicted"/>
<evidence type="ECO:0000256" key="8">
    <source>
        <dbReference type="ARBA" id="ARBA00022723"/>
    </source>
</evidence>
<evidence type="ECO:0000256" key="17">
    <source>
        <dbReference type="SAM" id="Coils"/>
    </source>
</evidence>
<feature type="domain" description="SET" evidence="20">
    <location>
        <begin position="671"/>
        <end position="788"/>
    </location>
</feature>
<keyword evidence="5" id="KW-0489">Methyltransferase</keyword>
<dbReference type="GO" id="GO:0016279">
    <property type="term" value="F:protein-lysine N-methyltransferase activity"/>
    <property type="evidence" value="ECO:0007669"/>
    <property type="project" value="UniProtKB-ARBA"/>
</dbReference>
<organism evidence="24 25">
    <name type="scientific">Eptatretus burgeri</name>
    <name type="common">Inshore hagfish</name>
    <dbReference type="NCBI Taxonomy" id="7764"/>
    <lineage>
        <taxon>Eukaryota</taxon>
        <taxon>Metazoa</taxon>
        <taxon>Chordata</taxon>
        <taxon>Craniata</taxon>
        <taxon>Vertebrata</taxon>
        <taxon>Cyclostomata</taxon>
        <taxon>Myxini</taxon>
        <taxon>Myxiniformes</taxon>
        <taxon>Myxinidae</taxon>
        <taxon>Eptatretinae</taxon>
        <taxon>Eptatretus</taxon>
    </lineage>
</organism>
<dbReference type="CDD" id="cd15567">
    <property type="entry name" value="PHD4_NSD"/>
    <property type="match status" value="1"/>
</dbReference>
<dbReference type="InterPro" id="IPR019787">
    <property type="entry name" value="Znf_PHD-finger"/>
</dbReference>
<dbReference type="InterPro" id="IPR050777">
    <property type="entry name" value="SET2_Histone-Lys_MeTrsfase"/>
</dbReference>
<evidence type="ECO:0000256" key="1">
    <source>
        <dbReference type="ARBA" id="ARBA00004123"/>
    </source>
</evidence>
<evidence type="ECO:0000259" key="22">
    <source>
        <dbReference type="PROSITE" id="PS50868"/>
    </source>
</evidence>
<evidence type="ECO:0000256" key="14">
    <source>
        <dbReference type="ARBA" id="ARBA00023163"/>
    </source>
</evidence>
<dbReference type="InterPro" id="IPR046341">
    <property type="entry name" value="SET_dom_sf"/>
</dbReference>
<evidence type="ECO:0000256" key="4">
    <source>
        <dbReference type="ARBA" id="ARBA00022553"/>
    </source>
</evidence>
<keyword evidence="12" id="KW-0156">Chromatin regulator</keyword>
<dbReference type="InterPro" id="IPR055197">
    <property type="entry name" value="PHDvar_NSD"/>
</dbReference>
<evidence type="ECO:0000313" key="25">
    <source>
        <dbReference type="Proteomes" id="UP000694388"/>
    </source>
</evidence>
<dbReference type="FunFam" id="2.170.270.10:FF:000002">
    <property type="entry name" value="Histone-lysine N-methyltransferase"/>
    <property type="match status" value="1"/>
</dbReference>
<dbReference type="FunFam" id="2.30.30.140:FF:000099">
    <property type="entry name" value="Histone-lysine N-methyltransferase"/>
    <property type="match status" value="1"/>
</dbReference>
<sequence>PLKLPTPPTPSTTPPSTPGRLQTCPNQSGSPEIKLRITKTYLDGKPLFESSLCGESTDEADVSLPIPNQQPEVTVGHASTEAARPPTPPGSQGTVTPVEGQLAPDAVAERPSVPSDVQYHVGDLVWAKIKGHPWWPCMVSHDPNRSCSPCAEMSKTTSRRYHMQFFGPVAERAWLVERSIVAYKGLEQYDELVAQLARHASSSTERAKIVKPMPPRVKTQWDVAVAEVEEAALLDRKERLETFTFFYFDPKEEKANRQHKKAQSSTKRAAGKIGQVCEKPGDSLVLCEGQCCSVYHMECLALNKTQTGKMLCKECTTGVHPCFACKVTGCGTVRRCMISACGKFYHENCLRDLPSALVDHRGNFRCPMHACLTCQLDCHSKLRRLVRCVRCPVAYHVSENLRCLAAGSKLLSSTSIVCSSHFTPSKSSRNGSHMNVNWCFLCSRGGSLLCCESCPATFHLDCLGIEPPDGSWICSDCRLGRKPRYRDIVWVKFGSFRWWPAEICPPRAVPSNIQALRHGIGEFPVRFFGSHDYQYMHQGRVFPYVEGDKGNCNGSTLALNSSFQKALQEAAVRYQELKAEQETREAQEIERNERKPPYYKEIKTNKPVGKVQILTADLSEIPRCSCKATDEGACGLDSECLNRILLYECHPMVCPAGVRCNNQSFSKRLYPPAEVFRASACGWGLRTKVDIRKGLFVNEYVGELVDEEECRKRIKLAHENDVTHFYMLTLAKDRIIDAGPKGNLSRFMNHSCQPNCETQKWSVNGDTRVGLFALCDIKAGTELTFNYNLDCLGNEKTVCKCGADNCSGFLGVRPKTAVAAAVEERIKKVRPKARRSGARFRHEDDCFRCGLSGELVMCGRKGCPKSYHVSCLQLDKPPHGRWDCPWHHCDVCGKASVALCHYCPDSFCKDHQAGALLPTGVEGRLTCARHEEELEDRSSTDLVNLDTVVADVVESCA</sequence>
<dbReference type="Pfam" id="PF00855">
    <property type="entry name" value="PWWP"/>
    <property type="match status" value="2"/>
</dbReference>
<feature type="compositionally biased region" description="Polar residues" evidence="18">
    <location>
        <begin position="19"/>
        <end position="30"/>
    </location>
</feature>
<dbReference type="InterPro" id="IPR000313">
    <property type="entry name" value="PWWP_dom"/>
</dbReference>
<dbReference type="GO" id="GO:0032259">
    <property type="term" value="P:methylation"/>
    <property type="evidence" value="ECO:0007669"/>
    <property type="project" value="UniProtKB-KW"/>
</dbReference>
<dbReference type="Pfam" id="PF23011">
    <property type="entry name" value="PHD-1st_NSD"/>
    <property type="match status" value="2"/>
</dbReference>
<dbReference type="Pfam" id="PF22908">
    <property type="entry name" value="PHD_NSD"/>
    <property type="match status" value="1"/>
</dbReference>
<dbReference type="SUPFAM" id="SSF57903">
    <property type="entry name" value="FYVE/PHD zinc finger"/>
    <property type="match status" value="2"/>
</dbReference>
<keyword evidence="3" id="KW-0158">Chromosome</keyword>
<feature type="domain" description="PWWP" evidence="21">
    <location>
        <begin position="121"/>
        <end position="185"/>
    </location>
</feature>
<dbReference type="Ensembl" id="ENSEBUT00000010846.1">
    <property type="protein sequence ID" value="ENSEBUP00000010301.1"/>
    <property type="gene ID" value="ENSEBUG00000006592.1"/>
</dbReference>
<evidence type="ECO:0000256" key="3">
    <source>
        <dbReference type="ARBA" id="ARBA00022454"/>
    </source>
</evidence>
<comment type="subcellular location">
    <subcellularLocation>
        <location evidence="2">Chromosome</location>
    </subcellularLocation>
    <subcellularLocation>
        <location evidence="1">Nucleus</location>
    </subcellularLocation>
</comment>
<evidence type="ECO:0000259" key="21">
    <source>
        <dbReference type="PROSITE" id="PS50812"/>
    </source>
</evidence>
<keyword evidence="6" id="KW-0808">Transferase</keyword>
<feature type="region of interest" description="Disordered" evidence="18">
    <location>
        <begin position="1"/>
        <end position="31"/>
    </location>
</feature>
<dbReference type="InterPro" id="IPR019786">
    <property type="entry name" value="Zinc_finger_PHD-type_CS"/>
</dbReference>
<evidence type="ECO:0000256" key="7">
    <source>
        <dbReference type="ARBA" id="ARBA00022691"/>
    </source>
</evidence>
<keyword evidence="9" id="KW-0677">Repeat</keyword>
<evidence type="ECO:0000256" key="11">
    <source>
        <dbReference type="ARBA" id="ARBA00022833"/>
    </source>
</evidence>
<evidence type="ECO:0000256" key="18">
    <source>
        <dbReference type="SAM" id="MobiDB-lite"/>
    </source>
</evidence>
<dbReference type="PROSITE" id="PS50868">
    <property type="entry name" value="POST_SET"/>
    <property type="match status" value="1"/>
</dbReference>
<dbReference type="FunFam" id="3.30.40.10:FF:000025">
    <property type="entry name" value="Histone-lysine N-methyltransferase"/>
    <property type="match status" value="1"/>
</dbReference>
<evidence type="ECO:0000256" key="15">
    <source>
        <dbReference type="ARBA" id="ARBA00023242"/>
    </source>
</evidence>
<dbReference type="InterPro" id="IPR006560">
    <property type="entry name" value="AWS_dom"/>
</dbReference>
<evidence type="ECO:0000256" key="16">
    <source>
        <dbReference type="PROSITE-ProRule" id="PRU00146"/>
    </source>
</evidence>
<dbReference type="GO" id="GO:0008270">
    <property type="term" value="F:zinc ion binding"/>
    <property type="evidence" value="ECO:0007669"/>
    <property type="project" value="UniProtKB-KW"/>
</dbReference>
<dbReference type="Pfam" id="PF00856">
    <property type="entry name" value="SET"/>
    <property type="match status" value="1"/>
</dbReference>
<dbReference type="CDD" id="cd15568">
    <property type="entry name" value="PHD5_NSD"/>
    <property type="match status" value="1"/>
</dbReference>
<evidence type="ECO:0000259" key="20">
    <source>
        <dbReference type="PROSITE" id="PS50280"/>
    </source>
</evidence>
<dbReference type="InterPro" id="IPR055198">
    <property type="entry name" value="NSD_PHD"/>
</dbReference>
<name>A0A8C4WTB6_EPTBU</name>
<dbReference type="Proteomes" id="UP000694388">
    <property type="component" value="Unplaced"/>
</dbReference>
<dbReference type="PROSITE" id="PS50280">
    <property type="entry name" value="SET"/>
    <property type="match status" value="1"/>
</dbReference>
<feature type="domain" description="PWWP" evidence="21">
    <location>
        <begin position="485"/>
        <end position="547"/>
    </location>
</feature>
<accession>A0A8C4WTB6</accession>
<evidence type="ECO:0000256" key="2">
    <source>
        <dbReference type="ARBA" id="ARBA00004286"/>
    </source>
</evidence>
<dbReference type="SMART" id="SM00317">
    <property type="entry name" value="SET"/>
    <property type="match status" value="1"/>
</dbReference>
<dbReference type="InterPro" id="IPR011011">
    <property type="entry name" value="Znf_FYVE_PHD"/>
</dbReference>
<keyword evidence="15" id="KW-0539">Nucleus</keyword>
<dbReference type="Gene3D" id="3.30.40.10">
    <property type="entry name" value="Zinc/RING finger domain, C3HC4 (zinc finger)"/>
    <property type="match status" value="4"/>
</dbReference>
<evidence type="ECO:0000256" key="6">
    <source>
        <dbReference type="ARBA" id="ARBA00022679"/>
    </source>
</evidence>
<dbReference type="Pfam" id="PF23004">
    <property type="entry name" value="PHDvar_NSD"/>
    <property type="match status" value="1"/>
</dbReference>
<protein>
    <submittedName>
        <fullName evidence="24">Nuclear receptor binding SET domain protein 3</fullName>
    </submittedName>
</protein>
<dbReference type="InterPro" id="IPR041306">
    <property type="entry name" value="C5HCH"/>
</dbReference>
<dbReference type="GeneTree" id="ENSGT00940000155355"/>
<dbReference type="SUPFAM" id="SSF82199">
    <property type="entry name" value="SET domain"/>
    <property type="match status" value="1"/>
</dbReference>
<dbReference type="SUPFAM" id="SSF63748">
    <property type="entry name" value="Tudor/PWWP/MBT"/>
    <property type="match status" value="2"/>
</dbReference>
<dbReference type="PROSITE" id="PS01359">
    <property type="entry name" value="ZF_PHD_1"/>
    <property type="match status" value="1"/>
</dbReference>
<dbReference type="InterPro" id="IPR001214">
    <property type="entry name" value="SET_dom"/>
</dbReference>
<feature type="domain" description="PHD-type" evidence="19">
    <location>
        <begin position="436"/>
        <end position="480"/>
    </location>
</feature>
<feature type="domain" description="Post-SET" evidence="22">
    <location>
        <begin position="795"/>
        <end position="811"/>
    </location>
</feature>
<dbReference type="SMART" id="SM00570">
    <property type="entry name" value="AWS"/>
    <property type="match status" value="1"/>
</dbReference>
<dbReference type="InterPro" id="IPR003616">
    <property type="entry name" value="Post-SET_dom"/>
</dbReference>
<reference evidence="24" key="2">
    <citation type="submission" date="2025-09" db="UniProtKB">
        <authorList>
            <consortium name="Ensembl"/>
        </authorList>
    </citation>
    <scope>IDENTIFICATION</scope>
</reference>
<keyword evidence="4" id="KW-0597">Phosphoprotein</keyword>
<feature type="compositionally biased region" description="Pro residues" evidence="18">
    <location>
        <begin position="1"/>
        <end position="17"/>
    </location>
</feature>
<evidence type="ECO:0000256" key="10">
    <source>
        <dbReference type="ARBA" id="ARBA00022771"/>
    </source>
</evidence>
<dbReference type="PROSITE" id="PS50812">
    <property type="entry name" value="PWWP"/>
    <property type="match status" value="2"/>
</dbReference>
<feature type="coiled-coil region" evidence="17">
    <location>
        <begin position="560"/>
        <end position="592"/>
    </location>
</feature>
<dbReference type="SMART" id="SM00249">
    <property type="entry name" value="PHD"/>
    <property type="match status" value="4"/>
</dbReference>
<evidence type="ECO:0000256" key="9">
    <source>
        <dbReference type="ARBA" id="ARBA00022737"/>
    </source>
</evidence>
<dbReference type="PROSITE" id="PS51215">
    <property type="entry name" value="AWS"/>
    <property type="match status" value="1"/>
</dbReference>
<dbReference type="PROSITE" id="PS50016">
    <property type="entry name" value="ZF_PHD_2"/>
    <property type="match status" value="1"/>
</dbReference>
<dbReference type="AlphaFoldDB" id="A0A8C4WTB6"/>
<keyword evidence="11" id="KW-0862">Zinc</keyword>
<dbReference type="InterPro" id="IPR059153">
    <property type="entry name" value="NSD_PHD-1st"/>
</dbReference>
<dbReference type="GO" id="GO:0140938">
    <property type="term" value="F:histone H3 methyltransferase activity"/>
    <property type="evidence" value="ECO:0007669"/>
    <property type="project" value="UniProtKB-ARBA"/>
</dbReference>
<evidence type="ECO:0000256" key="5">
    <source>
        <dbReference type="ARBA" id="ARBA00022603"/>
    </source>
</evidence>
<dbReference type="Gene3D" id="2.30.30.140">
    <property type="match status" value="2"/>
</dbReference>
<keyword evidence="25" id="KW-1185">Reference proteome</keyword>
<dbReference type="InterPro" id="IPR001965">
    <property type="entry name" value="Znf_PHD"/>
</dbReference>
<dbReference type="Gene3D" id="2.170.270.10">
    <property type="entry name" value="SET domain"/>
    <property type="match status" value="1"/>
</dbReference>
<reference evidence="24" key="1">
    <citation type="submission" date="2025-08" db="UniProtKB">
        <authorList>
            <consortium name="Ensembl"/>
        </authorList>
    </citation>
    <scope>IDENTIFICATION</scope>
</reference>
<feature type="domain" description="AWS" evidence="23">
    <location>
        <begin position="619"/>
        <end position="669"/>
    </location>
</feature>
<dbReference type="SMART" id="SM00508">
    <property type="entry name" value="PostSET"/>
    <property type="match status" value="1"/>
</dbReference>
<keyword evidence="13" id="KW-0805">Transcription regulation</keyword>